<evidence type="ECO:0000313" key="9">
    <source>
        <dbReference type="Proteomes" id="UP000278143"/>
    </source>
</evidence>
<dbReference type="PANTHER" id="PTHR23271:SF1">
    <property type="entry name" value="U3 SMALL NUCLEOLAR RNA-ASSOCIATED PROTEIN 6 HOMOLOG"/>
    <property type="match status" value="1"/>
</dbReference>
<feature type="domain" description="U3 small nucleolar RNA-associated protein 6 N-terminal" evidence="7">
    <location>
        <begin position="9"/>
        <end position="94"/>
    </location>
</feature>
<dbReference type="SMART" id="SM00386">
    <property type="entry name" value="HAT"/>
    <property type="match status" value="3"/>
</dbReference>
<gene>
    <name evidence="8" type="ORF">SYNPS1DRAFT_14211</name>
</gene>
<keyword evidence="3" id="KW-0698">rRNA processing</keyword>
<comment type="subcellular location">
    <subcellularLocation>
        <location evidence="1">Nucleus</location>
        <location evidence="1">Nucleolus</location>
    </subcellularLocation>
</comment>
<evidence type="ECO:0000256" key="5">
    <source>
        <dbReference type="ARBA" id="ARBA00023242"/>
    </source>
</evidence>
<evidence type="ECO:0000259" key="7">
    <source>
        <dbReference type="Pfam" id="PF08640"/>
    </source>
</evidence>
<dbReference type="Pfam" id="PF08640">
    <property type="entry name" value="U3_assoc_6"/>
    <property type="match status" value="1"/>
</dbReference>
<evidence type="ECO:0000256" key="2">
    <source>
        <dbReference type="ARBA" id="ARBA00010734"/>
    </source>
</evidence>
<dbReference type="InterPro" id="IPR003107">
    <property type="entry name" value="HAT"/>
</dbReference>
<dbReference type="OrthoDB" id="28112at2759"/>
<keyword evidence="9" id="KW-1185">Reference proteome</keyword>
<feature type="compositionally biased region" description="Basic and acidic residues" evidence="6">
    <location>
        <begin position="219"/>
        <end position="236"/>
    </location>
</feature>
<keyword evidence="5" id="KW-0539">Nucleus</keyword>
<dbReference type="SUPFAM" id="SSF48452">
    <property type="entry name" value="TPR-like"/>
    <property type="match status" value="1"/>
</dbReference>
<comment type="similarity">
    <text evidence="2">Belongs to the UTP6 family.</text>
</comment>
<dbReference type="InterPro" id="IPR013949">
    <property type="entry name" value="Utp6"/>
</dbReference>
<sequence length="262" mass="30717">MADVIQRYLEDMVPELEDLEERNVISKSERVSIIKRRTRFEYAIKRRQPHKLDFLRYIEYEDNLDKLIRERRSRLELKGGKAGKLSRGDYSGQQRVCKIYERAVNRFHGDVKLWLQYVEYLKQKKATRVLSKTLARALQLHPTKPMLWIYAAAWEFEDNGSIVAARAMMQRGLRFNADSKELWVEYFRLELAYMEMIRRRRIVLGIGKEAAPAGKAARADAARVSVKEETEEKDALDQDVIQLDMVEPKEPASVRMPCGAHR</sequence>
<proteinExistence type="inferred from homology"/>
<evidence type="ECO:0000256" key="6">
    <source>
        <dbReference type="SAM" id="MobiDB-lite"/>
    </source>
</evidence>
<name>A0A4P9Z240_9FUNG</name>
<evidence type="ECO:0000256" key="3">
    <source>
        <dbReference type="ARBA" id="ARBA00022552"/>
    </source>
</evidence>
<dbReference type="GO" id="GO:0034388">
    <property type="term" value="C:Pwp2p-containing subcomplex of 90S preribosome"/>
    <property type="evidence" value="ECO:0007669"/>
    <property type="project" value="TreeGrafter"/>
</dbReference>
<organism evidence="8 9">
    <name type="scientific">Syncephalis pseudoplumigaleata</name>
    <dbReference type="NCBI Taxonomy" id="1712513"/>
    <lineage>
        <taxon>Eukaryota</taxon>
        <taxon>Fungi</taxon>
        <taxon>Fungi incertae sedis</taxon>
        <taxon>Zoopagomycota</taxon>
        <taxon>Zoopagomycotina</taxon>
        <taxon>Zoopagomycetes</taxon>
        <taxon>Zoopagales</taxon>
        <taxon>Piptocephalidaceae</taxon>
        <taxon>Syncephalis</taxon>
    </lineage>
</organism>
<dbReference type="Proteomes" id="UP000278143">
    <property type="component" value="Unassembled WGS sequence"/>
</dbReference>
<evidence type="ECO:0000313" key="8">
    <source>
        <dbReference type="EMBL" id="RKP26415.1"/>
    </source>
</evidence>
<keyword evidence="4" id="KW-0677">Repeat</keyword>
<dbReference type="PANTHER" id="PTHR23271">
    <property type="entry name" value="HEPATOCELLULAR CARCINOMA-ASSOCIATED ANTIGEN 66"/>
    <property type="match status" value="1"/>
</dbReference>
<dbReference type="AlphaFoldDB" id="A0A4P9Z240"/>
<protein>
    <submittedName>
        <fullName evidence="8">U3 small nucleolar RNA-associated protein 6-domain-containing protein</fullName>
    </submittedName>
</protein>
<accession>A0A4P9Z240</accession>
<reference evidence="9" key="1">
    <citation type="journal article" date="2018" name="Nat. Microbiol.">
        <title>Leveraging single-cell genomics to expand the fungal tree of life.</title>
        <authorList>
            <person name="Ahrendt S.R."/>
            <person name="Quandt C.A."/>
            <person name="Ciobanu D."/>
            <person name="Clum A."/>
            <person name="Salamov A."/>
            <person name="Andreopoulos B."/>
            <person name="Cheng J.F."/>
            <person name="Woyke T."/>
            <person name="Pelin A."/>
            <person name="Henrissat B."/>
            <person name="Reynolds N.K."/>
            <person name="Benny G.L."/>
            <person name="Smith M.E."/>
            <person name="James T.Y."/>
            <person name="Grigoriev I.V."/>
        </authorList>
    </citation>
    <scope>NUCLEOTIDE SEQUENCE [LARGE SCALE GENOMIC DNA]</scope>
    <source>
        <strain evidence="9">Benny S71-1</strain>
    </source>
</reference>
<evidence type="ECO:0000256" key="4">
    <source>
        <dbReference type="ARBA" id="ARBA00022737"/>
    </source>
</evidence>
<evidence type="ECO:0000256" key="1">
    <source>
        <dbReference type="ARBA" id="ARBA00004604"/>
    </source>
</evidence>
<dbReference type="GO" id="GO:0000462">
    <property type="term" value="P:maturation of SSU-rRNA from tricistronic rRNA transcript (SSU-rRNA, 5.8S rRNA, LSU-rRNA)"/>
    <property type="evidence" value="ECO:0007669"/>
    <property type="project" value="InterPro"/>
</dbReference>
<dbReference type="EMBL" id="KZ989431">
    <property type="protein sequence ID" value="RKP26415.1"/>
    <property type="molecule type" value="Genomic_DNA"/>
</dbReference>
<dbReference type="InterPro" id="IPR011990">
    <property type="entry name" value="TPR-like_helical_dom_sf"/>
</dbReference>
<dbReference type="InterPro" id="IPR055347">
    <property type="entry name" value="UTP6_N"/>
</dbReference>
<dbReference type="Gene3D" id="1.25.40.10">
    <property type="entry name" value="Tetratricopeptide repeat domain"/>
    <property type="match status" value="1"/>
</dbReference>
<dbReference type="GO" id="GO:0030515">
    <property type="term" value="F:snoRNA binding"/>
    <property type="evidence" value="ECO:0007669"/>
    <property type="project" value="InterPro"/>
</dbReference>
<feature type="region of interest" description="Disordered" evidence="6">
    <location>
        <begin position="219"/>
        <end position="238"/>
    </location>
</feature>
<dbReference type="GO" id="GO:0032040">
    <property type="term" value="C:small-subunit processome"/>
    <property type="evidence" value="ECO:0007669"/>
    <property type="project" value="TreeGrafter"/>
</dbReference>